<organism evidence="2 3">
    <name type="scientific">Cadophora malorum</name>
    <dbReference type="NCBI Taxonomy" id="108018"/>
    <lineage>
        <taxon>Eukaryota</taxon>
        <taxon>Fungi</taxon>
        <taxon>Dikarya</taxon>
        <taxon>Ascomycota</taxon>
        <taxon>Pezizomycotina</taxon>
        <taxon>Leotiomycetes</taxon>
        <taxon>Helotiales</taxon>
        <taxon>Ploettnerulaceae</taxon>
        <taxon>Cadophora</taxon>
    </lineage>
</organism>
<reference evidence="2" key="1">
    <citation type="submission" date="2021-02" db="EMBL/GenBank/DDBJ databases">
        <title>Genome sequence Cadophora malorum strain M34.</title>
        <authorList>
            <person name="Stefanovic E."/>
            <person name="Vu D."/>
            <person name="Scully C."/>
            <person name="Dijksterhuis J."/>
            <person name="Roader J."/>
            <person name="Houbraken J."/>
        </authorList>
    </citation>
    <scope>NUCLEOTIDE SEQUENCE</scope>
    <source>
        <strain evidence="2">M34</strain>
    </source>
</reference>
<keyword evidence="3" id="KW-1185">Reference proteome</keyword>
<feature type="region of interest" description="Disordered" evidence="1">
    <location>
        <begin position="18"/>
        <end position="112"/>
    </location>
</feature>
<dbReference type="AlphaFoldDB" id="A0A8H8BTD5"/>
<evidence type="ECO:0000313" key="2">
    <source>
        <dbReference type="EMBL" id="KAG4423247.1"/>
    </source>
</evidence>
<feature type="compositionally biased region" description="Basic and acidic residues" evidence="1">
    <location>
        <begin position="43"/>
        <end position="60"/>
    </location>
</feature>
<dbReference type="EMBL" id="JAFJYH010000037">
    <property type="protein sequence ID" value="KAG4423247.1"/>
    <property type="molecule type" value="Genomic_DNA"/>
</dbReference>
<accession>A0A8H8BTD5</accession>
<evidence type="ECO:0000313" key="3">
    <source>
        <dbReference type="Proteomes" id="UP000664132"/>
    </source>
</evidence>
<comment type="caution">
    <text evidence="2">The sequence shown here is derived from an EMBL/GenBank/DDBJ whole genome shotgun (WGS) entry which is preliminary data.</text>
</comment>
<protein>
    <submittedName>
        <fullName evidence="2">Uncharacterized protein</fullName>
    </submittedName>
</protein>
<gene>
    <name evidence="2" type="ORF">IFR04_003613</name>
</gene>
<feature type="compositionally biased region" description="Basic and acidic residues" evidence="1">
    <location>
        <begin position="103"/>
        <end position="112"/>
    </location>
</feature>
<evidence type="ECO:0000256" key="1">
    <source>
        <dbReference type="SAM" id="MobiDB-lite"/>
    </source>
</evidence>
<proteinExistence type="predicted"/>
<feature type="compositionally biased region" description="Low complexity" evidence="1">
    <location>
        <begin position="85"/>
        <end position="95"/>
    </location>
</feature>
<name>A0A8H8BTD5_9HELO</name>
<sequence length="112" mass="12185">MVSSQFYNVENMSPVFVESDQNNSCSGSTSDDISMPSTSETALESHRSYTSYKYHERREAITPAGPSMINQVSPAAAPNNAKLNSSSISHHSSLSQNNTLRAARQDLRTASN</sequence>
<dbReference type="Proteomes" id="UP000664132">
    <property type="component" value="Unassembled WGS sequence"/>
</dbReference>
<feature type="compositionally biased region" description="Polar residues" evidence="1">
    <location>
        <begin position="19"/>
        <end position="42"/>
    </location>
</feature>